<dbReference type="AlphaFoldDB" id="A0A062VCV2"/>
<dbReference type="GO" id="GO:0009294">
    <property type="term" value="P:DNA-mediated transformation"/>
    <property type="evidence" value="ECO:0007669"/>
    <property type="project" value="InterPro"/>
</dbReference>
<evidence type="ECO:0000313" key="3">
    <source>
        <dbReference type="EMBL" id="KCZ73464.1"/>
    </source>
</evidence>
<reference evidence="3 4" key="1">
    <citation type="journal article" date="2013" name="Nature">
        <title>Anaerobic oxidation of methane coupled to nitrate reduction in a novel archaeal lineage.</title>
        <authorList>
            <person name="Haroon M.F."/>
            <person name="Hu S."/>
            <person name="Shi Y."/>
            <person name="Imelfort M."/>
            <person name="Keller J."/>
            <person name="Hugenholtz P."/>
            <person name="Yuan Z."/>
            <person name="Tyson G.W."/>
        </authorList>
    </citation>
    <scope>NUCLEOTIDE SEQUENCE [LARGE SCALE GENOMIC DNA]</scope>
    <source>
        <strain evidence="3 4">ANME-2d</strain>
    </source>
</reference>
<evidence type="ECO:0000256" key="1">
    <source>
        <dbReference type="ARBA" id="ARBA00006525"/>
    </source>
</evidence>
<evidence type="ECO:0000259" key="2">
    <source>
        <dbReference type="Pfam" id="PF02481"/>
    </source>
</evidence>
<proteinExistence type="inferred from homology"/>
<dbReference type="PANTHER" id="PTHR43022:SF1">
    <property type="entry name" value="PROTEIN SMF"/>
    <property type="match status" value="1"/>
</dbReference>
<dbReference type="Proteomes" id="UP000027153">
    <property type="component" value="Unassembled WGS sequence"/>
</dbReference>
<sequence length="375" mass="41439">MYIMLDLLDCLILQDIEQVGSEIILKLNSRFESIDDIWESPRSELEDIIGGGEVVNNILKSKSIDKKKYASSINLARGKGIQIYCIFDEEYPGVLKDLKDPPPVLYIKGELPEDINKNVAITGARNITHHGNRLTRDCGKTLAENGYIVISGLSRGADTAAHLGALDGGGRTIAVLGSGVDEIYPSENDELSKDIVNNGGALISESPPGAGCQDLRLKERNRLISCLSKAVIAAEVKEKTGTSIAVQHAVQLGRKIFVIPVLRESSTNYTNYQKDLVYLGAINVLDPADVLNNLLNDRGYIEVSDFLHFISNDFKINYNEIAEKETKLNSIPETDDNNERFILKDSISSTKKEDKRKGKKKHIEGDKITKLSMYS</sequence>
<comment type="caution">
    <text evidence="3">The sequence shown here is derived from an EMBL/GenBank/DDBJ whole genome shotgun (WGS) entry which is preliminary data.</text>
</comment>
<dbReference type="PATRIC" id="fig|1392998.3.peg.133"/>
<evidence type="ECO:0000313" key="4">
    <source>
        <dbReference type="Proteomes" id="UP000027153"/>
    </source>
</evidence>
<dbReference type="EMBL" id="JMIY01000001">
    <property type="protein sequence ID" value="KCZ73464.1"/>
    <property type="molecule type" value="Genomic_DNA"/>
</dbReference>
<organism evidence="3 4">
    <name type="scientific">Candidatus Methanoperedens nitratireducens</name>
    <dbReference type="NCBI Taxonomy" id="1392998"/>
    <lineage>
        <taxon>Archaea</taxon>
        <taxon>Methanobacteriati</taxon>
        <taxon>Methanobacteriota</taxon>
        <taxon>Stenosarchaea group</taxon>
        <taxon>Methanomicrobia</taxon>
        <taxon>Methanosarcinales</taxon>
        <taxon>ANME-2 cluster</taxon>
        <taxon>Candidatus Methanoperedentaceae</taxon>
        <taxon>Candidatus Methanoperedens</taxon>
    </lineage>
</organism>
<gene>
    <name evidence="3" type="ORF">ANME2D_00532</name>
</gene>
<feature type="domain" description="Smf/DprA SLOG" evidence="2">
    <location>
        <begin position="83"/>
        <end position="293"/>
    </location>
</feature>
<dbReference type="Pfam" id="PF02481">
    <property type="entry name" value="DNA_processg_A"/>
    <property type="match status" value="1"/>
</dbReference>
<name>A0A062VCV2_9EURY</name>
<accession>A0A062VCV2</accession>
<dbReference type="InterPro" id="IPR003488">
    <property type="entry name" value="DprA"/>
</dbReference>
<protein>
    <submittedName>
        <fullName evidence="3">Putative Rossmann fold nucleotide-binding protein involved in DNA uptake</fullName>
    </submittedName>
</protein>
<dbReference type="InterPro" id="IPR057666">
    <property type="entry name" value="DrpA_SLOG"/>
</dbReference>
<comment type="similarity">
    <text evidence="1">Belongs to the DprA/Smf family.</text>
</comment>
<keyword evidence="4" id="KW-1185">Reference proteome</keyword>
<dbReference type="Gene3D" id="3.40.50.450">
    <property type="match status" value="1"/>
</dbReference>
<dbReference type="PANTHER" id="PTHR43022">
    <property type="entry name" value="PROTEIN SMF"/>
    <property type="match status" value="1"/>
</dbReference>
<dbReference type="SUPFAM" id="SSF102405">
    <property type="entry name" value="MCP/YpsA-like"/>
    <property type="match status" value="1"/>
</dbReference>